<dbReference type="RefSeq" id="WP_036860826.1">
    <property type="nucleotide sequence ID" value="NZ_PGGD01000001.1"/>
</dbReference>
<evidence type="ECO:0000313" key="2">
    <source>
        <dbReference type="Proteomes" id="UP000228641"/>
    </source>
</evidence>
<dbReference type="EMBL" id="PGGD01000001">
    <property type="protein sequence ID" value="PJF01407.1"/>
    <property type="molecule type" value="Genomic_DNA"/>
</dbReference>
<evidence type="ECO:0000313" key="1">
    <source>
        <dbReference type="EMBL" id="PJF01407.1"/>
    </source>
</evidence>
<comment type="caution">
    <text evidence="1">The sequence shown here is derived from an EMBL/GenBank/DDBJ whole genome shotgun (WGS) entry which is preliminary data.</text>
</comment>
<name>A0A2M8MB21_PREIN</name>
<dbReference type="Proteomes" id="UP000228641">
    <property type="component" value="Unassembled WGS sequence"/>
</dbReference>
<dbReference type="GeneID" id="34516263"/>
<dbReference type="AlphaFoldDB" id="A0A2M8MB21"/>
<gene>
    <name evidence="1" type="ORF">CUB97_09350</name>
</gene>
<proteinExistence type="predicted"/>
<accession>A0A2M8MB21</accession>
<organism evidence="1 2">
    <name type="scientific">Prevotella intermedia</name>
    <dbReference type="NCBI Taxonomy" id="28131"/>
    <lineage>
        <taxon>Bacteria</taxon>
        <taxon>Pseudomonadati</taxon>
        <taxon>Bacteroidota</taxon>
        <taxon>Bacteroidia</taxon>
        <taxon>Bacteroidales</taxon>
        <taxon>Prevotellaceae</taxon>
        <taxon>Prevotella</taxon>
    </lineage>
</organism>
<reference evidence="1 2" key="1">
    <citation type="submission" date="2017-11" db="EMBL/GenBank/DDBJ databases">
        <title>Genome sequencing of Prevotella intermedia KCOM 1779.</title>
        <authorList>
            <person name="Kook J.-K."/>
            <person name="Park S.-N."/>
            <person name="Lim Y.K."/>
        </authorList>
    </citation>
    <scope>NUCLEOTIDE SEQUENCE [LARGE SCALE GENOMIC DNA]</scope>
    <source>
        <strain evidence="1 2">KCOM 1779</strain>
    </source>
</reference>
<protein>
    <submittedName>
        <fullName evidence="1">Uncharacterized protein</fullName>
    </submittedName>
</protein>
<sequence>MRITTLPALQSLQDETMVYAAIVGAVALGLSFLVASLVAYKGGDDRSYITRRIWYVIIGLVAAAGFYVYNDLVVKPDITNAGWQSMFSDTNLICIGINLGVYIVGGVILMFVFRHKKFGSILGKEKNA</sequence>